<protein>
    <submittedName>
        <fullName evidence="2">Uncharacterized protein</fullName>
    </submittedName>
</protein>
<accession>A0A150WFP9</accession>
<dbReference type="OrthoDB" id="5293784at2"/>
<evidence type="ECO:0000313" key="3">
    <source>
        <dbReference type="Proteomes" id="UP000075391"/>
    </source>
</evidence>
<organism evidence="2 3">
    <name type="scientific">Bdellovibrio bacteriovorus</name>
    <dbReference type="NCBI Taxonomy" id="959"/>
    <lineage>
        <taxon>Bacteria</taxon>
        <taxon>Pseudomonadati</taxon>
        <taxon>Bdellovibrionota</taxon>
        <taxon>Bdellovibrionia</taxon>
        <taxon>Bdellovibrionales</taxon>
        <taxon>Pseudobdellovibrionaceae</taxon>
        <taxon>Bdellovibrio</taxon>
    </lineage>
</organism>
<evidence type="ECO:0000313" key="2">
    <source>
        <dbReference type="EMBL" id="KYG61773.1"/>
    </source>
</evidence>
<sequence>MKLGLFLLILLLSPLKSFSEDGHYDGPVQWNEFRKHVLEEEKAQEIKGLSYMISGAVAAVGGTVGYFHSEEIFSQTLFAITSNVGLAAIGVGASYYWAGSETSSFYYALEGSSLSLAQKNEVLQRYLLKQNELRENRRWIRVATHALIAAVNIYSASQSEDEDMRGLFYFLGGANAVLAISYSF</sequence>
<reference evidence="2 3" key="1">
    <citation type="submission" date="2016-03" db="EMBL/GenBank/DDBJ databases">
        <authorList>
            <person name="Ploux O."/>
        </authorList>
    </citation>
    <scope>NUCLEOTIDE SEQUENCE [LARGE SCALE GENOMIC DNA]</scope>
    <source>
        <strain evidence="2 3">BER2</strain>
    </source>
</reference>
<proteinExistence type="predicted"/>
<keyword evidence="1" id="KW-0732">Signal</keyword>
<comment type="caution">
    <text evidence="2">The sequence shown here is derived from an EMBL/GenBank/DDBJ whole genome shotgun (WGS) entry which is preliminary data.</text>
</comment>
<feature type="signal peptide" evidence="1">
    <location>
        <begin position="1"/>
        <end position="19"/>
    </location>
</feature>
<feature type="chain" id="PRO_5007572745" evidence="1">
    <location>
        <begin position="20"/>
        <end position="184"/>
    </location>
</feature>
<gene>
    <name evidence="2" type="ORF">AZI85_06005</name>
</gene>
<dbReference type="Proteomes" id="UP000075391">
    <property type="component" value="Unassembled WGS sequence"/>
</dbReference>
<dbReference type="EMBL" id="LUKF01000016">
    <property type="protein sequence ID" value="KYG61773.1"/>
    <property type="molecule type" value="Genomic_DNA"/>
</dbReference>
<dbReference type="AlphaFoldDB" id="A0A150WFP9"/>
<dbReference type="RefSeq" id="WP_063243923.1">
    <property type="nucleotide sequence ID" value="NZ_LUKF01000016.1"/>
</dbReference>
<name>A0A150WFP9_BDEBC</name>
<evidence type="ECO:0000256" key="1">
    <source>
        <dbReference type="SAM" id="SignalP"/>
    </source>
</evidence>